<evidence type="ECO:0000259" key="4">
    <source>
        <dbReference type="PROSITE" id="PS01124"/>
    </source>
</evidence>
<gene>
    <name evidence="5" type="primary">btr_9</name>
    <name evidence="5" type="ORF">NCTC11388_04144</name>
</gene>
<dbReference type="EMBL" id="UGYW01000002">
    <property type="protein sequence ID" value="SUJ27292.1"/>
    <property type="molecule type" value="Genomic_DNA"/>
</dbReference>
<dbReference type="Gene3D" id="1.10.10.60">
    <property type="entry name" value="Homeodomain-like"/>
    <property type="match status" value="1"/>
</dbReference>
<name>A0A380CSR4_SPHSI</name>
<keyword evidence="1" id="KW-0805">Transcription regulation</keyword>
<dbReference type="InterPro" id="IPR046532">
    <property type="entry name" value="DUF6597"/>
</dbReference>
<dbReference type="SMART" id="SM00342">
    <property type="entry name" value="HTH_ARAC"/>
    <property type="match status" value="1"/>
</dbReference>
<accession>A0A380CSR4</accession>
<proteinExistence type="predicted"/>
<evidence type="ECO:0000256" key="1">
    <source>
        <dbReference type="ARBA" id="ARBA00023015"/>
    </source>
</evidence>
<reference evidence="5 6" key="1">
    <citation type="submission" date="2018-06" db="EMBL/GenBank/DDBJ databases">
        <authorList>
            <consortium name="Pathogen Informatics"/>
            <person name="Doyle S."/>
        </authorList>
    </citation>
    <scope>NUCLEOTIDE SEQUENCE [LARGE SCALE GENOMIC DNA]</scope>
    <source>
        <strain evidence="5 6">NCTC11388</strain>
    </source>
</reference>
<protein>
    <submittedName>
        <fullName evidence="5">Bacillibactin transport regulator</fullName>
    </submittedName>
</protein>
<keyword evidence="3" id="KW-0804">Transcription</keyword>
<dbReference type="PANTHER" id="PTHR43280">
    <property type="entry name" value="ARAC-FAMILY TRANSCRIPTIONAL REGULATOR"/>
    <property type="match status" value="1"/>
</dbReference>
<dbReference type="GO" id="GO:0043565">
    <property type="term" value="F:sequence-specific DNA binding"/>
    <property type="evidence" value="ECO:0007669"/>
    <property type="project" value="InterPro"/>
</dbReference>
<dbReference type="PROSITE" id="PS01124">
    <property type="entry name" value="HTH_ARAC_FAMILY_2"/>
    <property type="match status" value="1"/>
</dbReference>
<dbReference type="AlphaFoldDB" id="A0A380CSR4"/>
<dbReference type="Pfam" id="PF12833">
    <property type="entry name" value="HTH_18"/>
    <property type="match status" value="1"/>
</dbReference>
<dbReference type="RefSeq" id="WP_115171464.1">
    <property type="nucleotide sequence ID" value="NZ_UGYW01000002.1"/>
</dbReference>
<dbReference type="GO" id="GO:0003700">
    <property type="term" value="F:DNA-binding transcription factor activity"/>
    <property type="evidence" value="ECO:0007669"/>
    <property type="project" value="InterPro"/>
</dbReference>
<organism evidence="5 6">
    <name type="scientific">Sphingobacterium spiritivorum</name>
    <name type="common">Flavobacterium spiritivorum</name>
    <dbReference type="NCBI Taxonomy" id="258"/>
    <lineage>
        <taxon>Bacteria</taxon>
        <taxon>Pseudomonadati</taxon>
        <taxon>Bacteroidota</taxon>
        <taxon>Sphingobacteriia</taxon>
        <taxon>Sphingobacteriales</taxon>
        <taxon>Sphingobacteriaceae</taxon>
        <taxon>Sphingobacterium</taxon>
    </lineage>
</organism>
<dbReference type="Pfam" id="PF20240">
    <property type="entry name" value="DUF6597"/>
    <property type="match status" value="1"/>
</dbReference>
<evidence type="ECO:0000256" key="3">
    <source>
        <dbReference type="ARBA" id="ARBA00023163"/>
    </source>
</evidence>
<evidence type="ECO:0000313" key="5">
    <source>
        <dbReference type="EMBL" id="SUJ27292.1"/>
    </source>
</evidence>
<feature type="domain" description="HTH araC/xylS-type" evidence="4">
    <location>
        <begin position="151"/>
        <end position="254"/>
    </location>
</feature>
<evidence type="ECO:0000313" key="6">
    <source>
        <dbReference type="Proteomes" id="UP000254893"/>
    </source>
</evidence>
<dbReference type="InterPro" id="IPR009057">
    <property type="entry name" value="Homeodomain-like_sf"/>
</dbReference>
<dbReference type="InterPro" id="IPR018060">
    <property type="entry name" value="HTH_AraC"/>
</dbReference>
<keyword evidence="2" id="KW-0238">DNA-binding</keyword>
<sequence length="279" mass="31961">MQILPPEVLAPYIKHYLFLESVGDPHKTLRLFSDGNTGIVFLLEQVHLTTDHSQHLPSSFLYGQISNFQNLTLTEQASFIIIVFQPDGLYKLLGISARELKEQIVSTQDVFGQPAQKLYDNLRHLKQSTEKVIALNTFFYELAIQSKSPGHTLLSSVLQHITHHKGLVTVEQLVRYSGYTERHVERIFAEQIGMSPKNFGSIVQLHYFLKLLRHKTPETSLTTICYQSGYFDQSHLIRAFKKYTGITPTEYLNSTNRLAVNFMEFKDVSDPMSGLYNFT</sequence>
<dbReference type="SUPFAM" id="SSF46689">
    <property type="entry name" value="Homeodomain-like"/>
    <property type="match status" value="1"/>
</dbReference>
<dbReference type="Proteomes" id="UP000254893">
    <property type="component" value="Unassembled WGS sequence"/>
</dbReference>
<evidence type="ECO:0000256" key="2">
    <source>
        <dbReference type="ARBA" id="ARBA00023125"/>
    </source>
</evidence>
<dbReference type="PANTHER" id="PTHR43280:SF2">
    <property type="entry name" value="HTH-TYPE TRANSCRIPTIONAL REGULATOR EXSA"/>
    <property type="match status" value="1"/>
</dbReference>